<keyword evidence="3" id="KW-1185">Reference proteome</keyword>
<protein>
    <recommendedName>
        <fullName evidence="4">Integral membrane protein</fullName>
    </recommendedName>
</protein>
<feature type="transmembrane region" description="Helical" evidence="1">
    <location>
        <begin position="29"/>
        <end position="47"/>
    </location>
</feature>
<sequence length="100" mass="10494">MPEDDRSASVAELEAQSATAAKLFDVRTVIGGLFLVYGLLIGAAGLFPDEAGLAKSQGININLWTGLAMLVVGGLFVLWLLLRPLRHDTGGKETGSAENP</sequence>
<reference evidence="2 3" key="1">
    <citation type="journal article" date="2019" name="Int. J. Syst. Evol. Microbiol.">
        <title>The Global Catalogue of Microorganisms (GCM) 10K type strain sequencing project: providing services to taxonomists for standard genome sequencing and annotation.</title>
        <authorList>
            <consortium name="The Broad Institute Genomics Platform"/>
            <consortium name="The Broad Institute Genome Sequencing Center for Infectious Disease"/>
            <person name="Wu L."/>
            <person name="Ma J."/>
        </authorList>
    </citation>
    <scope>NUCLEOTIDE SEQUENCE [LARGE SCALE GENOMIC DNA]</scope>
    <source>
        <strain evidence="2 3">JCM 10303</strain>
    </source>
</reference>
<evidence type="ECO:0000313" key="2">
    <source>
        <dbReference type="EMBL" id="GAA0511154.1"/>
    </source>
</evidence>
<proteinExistence type="predicted"/>
<keyword evidence="1" id="KW-1133">Transmembrane helix</keyword>
<keyword evidence="1" id="KW-0472">Membrane</keyword>
<accession>A0ABN1C3Q4</accession>
<name>A0ABN1C3Q4_SACER</name>
<organism evidence="2 3">
    <name type="scientific">Saccharopolyspora erythraea</name>
    <name type="common">Streptomyces erythraeus</name>
    <dbReference type="NCBI Taxonomy" id="1836"/>
    <lineage>
        <taxon>Bacteria</taxon>
        <taxon>Bacillati</taxon>
        <taxon>Actinomycetota</taxon>
        <taxon>Actinomycetes</taxon>
        <taxon>Pseudonocardiales</taxon>
        <taxon>Pseudonocardiaceae</taxon>
        <taxon>Saccharopolyspora</taxon>
    </lineage>
</organism>
<dbReference type="Proteomes" id="UP001500729">
    <property type="component" value="Unassembled WGS sequence"/>
</dbReference>
<evidence type="ECO:0000256" key="1">
    <source>
        <dbReference type="SAM" id="Phobius"/>
    </source>
</evidence>
<feature type="transmembrane region" description="Helical" evidence="1">
    <location>
        <begin position="59"/>
        <end position="82"/>
    </location>
</feature>
<comment type="caution">
    <text evidence="2">The sequence shown here is derived from an EMBL/GenBank/DDBJ whole genome shotgun (WGS) entry which is preliminary data.</text>
</comment>
<gene>
    <name evidence="2" type="ORF">GCM10009533_07520</name>
</gene>
<dbReference type="EMBL" id="BAAAGS010000003">
    <property type="protein sequence ID" value="GAA0511154.1"/>
    <property type="molecule type" value="Genomic_DNA"/>
</dbReference>
<evidence type="ECO:0000313" key="3">
    <source>
        <dbReference type="Proteomes" id="UP001500729"/>
    </source>
</evidence>
<evidence type="ECO:0008006" key="4">
    <source>
        <dbReference type="Google" id="ProtNLM"/>
    </source>
</evidence>
<keyword evidence="1" id="KW-0812">Transmembrane</keyword>
<dbReference type="RefSeq" id="WP_009942869.1">
    <property type="nucleotide sequence ID" value="NZ_BAAAGS010000003.1"/>
</dbReference>